<name>A0ABD2QIP3_9PLAT</name>
<sequence length="203" mass="22571">MTESEQISSLLNWLESVQQKTQTDKANLPMLQQQEEALVREILNKMGTHLFSGNGHTLPLGVPDPQLIEPPGGLMIQPIAMGYYMSTAPAHTLPWWFWSSCPHTQWQNPVCLKSALHLKCSLVVADEASGAGLGHISSEQKGTPVLGHPLDSVTTCDVLRFIMESFNALSWLTMDPVTNDRTSCLPLHIYHLSKMCHLTQHFS</sequence>
<dbReference type="GO" id="GO:0005634">
    <property type="term" value="C:nucleus"/>
    <property type="evidence" value="ECO:0007669"/>
    <property type="project" value="UniProtKB-SubCell"/>
</dbReference>
<dbReference type="PANTHER" id="PTHR48249:SF3">
    <property type="entry name" value="MEDIATOR OF RNA POLYMERASE II TRANSCRIPTION SUBUNIT 13"/>
    <property type="match status" value="1"/>
</dbReference>
<evidence type="ECO:0000256" key="3">
    <source>
        <dbReference type="ARBA" id="ARBA00019618"/>
    </source>
</evidence>
<dbReference type="Proteomes" id="UP001626550">
    <property type="component" value="Unassembled WGS sequence"/>
</dbReference>
<keyword evidence="5 9" id="KW-0805">Transcription regulation</keyword>
<dbReference type="PANTHER" id="PTHR48249">
    <property type="entry name" value="MEDIATOR OF RNA POLYMERASE II TRANSCRIPTION SUBUNIT 13"/>
    <property type="match status" value="1"/>
</dbReference>
<reference evidence="11 12" key="1">
    <citation type="submission" date="2024-11" db="EMBL/GenBank/DDBJ databases">
        <title>Adaptive evolution of stress response genes in parasites aligns with host niche diversity.</title>
        <authorList>
            <person name="Hahn C."/>
            <person name="Resl P."/>
        </authorList>
    </citation>
    <scope>NUCLEOTIDE SEQUENCE [LARGE SCALE GENOMIC DNA]</scope>
    <source>
        <strain evidence="11">EGGRZ-B1_66</strain>
        <tissue evidence="11">Body</tissue>
    </source>
</reference>
<evidence type="ECO:0000256" key="7">
    <source>
        <dbReference type="ARBA" id="ARBA00023163"/>
    </source>
</evidence>
<keyword evidence="12" id="KW-1185">Reference proteome</keyword>
<comment type="subunit">
    <text evidence="9">Component of the Mediator complex.</text>
</comment>
<evidence type="ECO:0000256" key="2">
    <source>
        <dbReference type="ARBA" id="ARBA00009354"/>
    </source>
</evidence>
<dbReference type="InterPro" id="IPR051139">
    <property type="entry name" value="Mediator_complx_sub13"/>
</dbReference>
<evidence type="ECO:0000256" key="1">
    <source>
        <dbReference type="ARBA" id="ARBA00004123"/>
    </source>
</evidence>
<comment type="similarity">
    <text evidence="2 9">Belongs to the Mediator complex subunit 13 family.</text>
</comment>
<organism evidence="11 12">
    <name type="scientific">Cichlidogyrus casuarinus</name>
    <dbReference type="NCBI Taxonomy" id="1844966"/>
    <lineage>
        <taxon>Eukaryota</taxon>
        <taxon>Metazoa</taxon>
        <taxon>Spiralia</taxon>
        <taxon>Lophotrochozoa</taxon>
        <taxon>Platyhelminthes</taxon>
        <taxon>Monogenea</taxon>
        <taxon>Monopisthocotylea</taxon>
        <taxon>Dactylogyridea</taxon>
        <taxon>Ancyrocephalidae</taxon>
        <taxon>Cichlidogyrus</taxon>
    </lineage>
</organism>
<keyword evidence="8 9" id="KW-0539">Nucleus</keyword>
<evidence type="ECO:0000256" key="8">
    <source>
        <dbReference type="ARBA" id="ARBA00023242"/>
    </source>
</evidence>
<comment type="subcellular location">
    <subcellularLocation>
        <location evidence="1 9">Nucleus</location>
    </subcellularLocation>
</comment>
<feature type="domain" description="Mediator complex subunit Med13 C-terminal" evidence="10">
    <location>
        <begin position="59"/>
        <end position="189"/>
    </location>
</feature>
<proteinExistence type="inferred from homology"/>
<dbReference type="InterPro" id="IPR009401">
    <property type="entry name" value="Med13_C"/>
</dbReference>
<comment type="function">
    <text evidence="9">Component of the Mediator complex, a coactivator involved in regulated transcription of nearly all RNA polymerase II-dependent genes. Mediator functions as a bridge to convey information from gene-specific regulatory proteins to the basal RNA polymerase II transcription machinery. Mediator is recruited to promoters by direct interactions with regulatory proteins and serves as a scaffold for the assembly of a functional preinitiation complex with RNA polymerase II and the general transcription factors.</text>
</comment>
<keyword evidence="4 9" id="KW-0678">Repressor</keyword>
<evidence type="ECO:0000313" key="12">
    <source>
        <dbReference type="Proteomes" id="UP001626550"/>
    </source>
</evidence>
<dbReference type="EMBL" id="JBJKFK010000139">
    <property type="protein sequence ID" value="KAL3319411.1"/>
    <property type="molecule type" value="Genomic_DNA"/>
</dbReference>
<evidence type="ECO:0000313" key="11">
    <source>
        <dbReference type="EMBL" id="KAL3319411.1"/>
    </source>
</evidence>
<gene>
    <name evidence="11" type="ORF">Ciccas_001926</name>
</gene>
<comment type="caution">
    <text evidence="11">The sequence shown here is derived from an EMBL/GenBank/DDBJ whole genome shotgun (WGS) entry which is preliminary data.</text>
</comment>
<evidence type="ECO:0000256" key="4">
    <source>
        <dbReference type="ARBA" id="ARBA00022491"/>
    </source>
</evidence>
<evidence type="ECO:0000256" key="6">
    <source>
        <dbReference type="ARBA" id="ARBA00023159"/>
    </source>
</evidence>
<dbReference type="AlphaFoldDB" id="A0ABD2QIP3"/>
<evidence type="ECO:0000256" key="5">
    <source>
        <dbReference type="ARBA" id="ARBA00023015"/>
    </source>
</evidence>
<dbReference type="Pfam" id="PF06333">
    <property type="entry name" value="Med13_C"/>
    <property type="match status" value="1"/>
</dbReference>
<evidence type="ECO:0000256" key="9">
    <source>
        <dbReference type="RuleBase" id="RU364134"/>
    </source>
</evidence>
<accession>A0ABD2QIP3</accession>
<protein>
    <recommendedName>
        <fullName evidence="3 9">Mediator of RNA polymerase II transcription subunit 13</fullName>
    </recommendedName>
</protein>
<keyword evidence="6 9" id="KW-0010">Activator</keyword>
<keyword evidence="7 9" id="KW-0804">Transcription</keyword>
<evidence type="ECO:0000259" key="10">
    <source>
        <dbReference type="Pfam" id="PF06333"/>
    </source>
</evidence>